<gene>
    <name evidence="2" type="ORF">WMSIL1_LOCUS216</name>
</gene>
<reference evidence="2 3" key="1">
    <citation type="submission" date="2019-07" db="EMBL/GenBank/DDBJ databases">
        <authorList>
            <person name="Jastrzebski P J."/>
            <person name="Paukszto L."/>
            <person name="Jastrzebski P J."/>
        </authorList>
    </citation>
    <scope>NUCLEOTIDE SEQUENCE [LARGE SCALE GENOMIC DNA]</scope>
    <source>
        <strain evidence="2 3">WMS-il1</strain>
    </source>
</reference>
<organism evidence="2 3">
    <name type="scientific">Hymenolepis diminuta</name>
    <name type="common">Rat tapeworm</name>
    <dbReference type="NCBI Taxonomy" id="6216"/>
    <lineage>
        <taxon>Eukaryota</taxon>
        <taxon>Metazoa</taxon>
        <taxon>Spiralia</taxon>
        <taxon>Lophotrochozoa</taxon>
        <taxon>Platyhelminthes</taxon>
        <taxon>Cestoda</taxon>
        <taxon>Eucestoda</taxon>
        <taxon>Cyclophyllidea</taxon>
        <taxon>Hymenolepididae</taxon>
        <taxon>Hymenolepis</taxon>
    </lineage>
</organism>
<protein>
    <submittedName>
        <fullName evidence="2">Uncharacterized protein</fullName>
    </submittedName>
</protein>
<keyword evidence="1" id="KW-1133">Transmembrane helix</keyword>
<evidence type="ECO:0000313" key="3">
    <source>
        <dbReference type="Proteomes" id="UP000321570"/>
    </source>
</evidence>
<keyword evidence="1" id="KW-0812">Transmembrane</keyword>
<sequence length="58" mass="6615">MRFTLQLRTKLNDLGVISRLNSCYSTLYFFHGWTLASLLLVALCLTSKTLSHCTFCVI</sequence>
<dbReference type="Proteomes" id="UP000321570">
    <property type="component" value="Unassembled WGS sequence"/>
</dbReference>
<dbReference type="AlphaFoldDB" id="A0A564XUY2"/>
<accession>A0A564XUY2</accession>
<keyword evidence="1" id="KW-0472">Membrane</keyword>
<dbReference type="EMBL" id="CABIJS010000007">
    <property type="protein sequence ID" value="VUZ38835.1"/>
    <property type="molecule type" value="Genomic_DNA"/>
</dbReference>
<keyword evidence="3" id="KW-1185">Reference proteome</keyword>
<evidence type="ECO:0000313" key="2">
    <source>
        <dbReference type="EMBL" id="VUZ38835.1"/>
    </source>
</evidence>
<name>A0A564XUY2_HYMDI</name>
<evidence type="ECO:0000256" key="1">
    <source>
        <dbReference type="SAM" id="Phobius"/>
    </source>
</evidence>
<feature type="transmembrane region" description="Helical" evidence="1">
    <location>
        <begin position="27"/>
        <end position="45"/>
    </location>
</feature>
<proteinExistence type="predicted"/>